<protein>
    <recommendedName>
        <fullName evidence="3 12">Protein-export membrane protein SecG</fullName>
    </recommendedName>
</protein>
<keyword evidence="10 12" id="KW-0472">Membrane</keyword>
<dbReference type="Pfam" id="PF03840">
    <property type="entry name" value="SecG"/>
    <property type="match status" value="1"/>
</dbReference>
<keyword evidence="8 12" id="KW-1133">Transmembrane helix</keyword>
<keyword evidence="15" id="KW-1185">Reference proteome</keyword>
<dbReference type="RefSeq" id="WP_013215478.1">
    <property type="nucleotide sequence ID" value="NC_014313.1"/>
</dbReference>
<dbReference type="STRING" id="582899.Hden_1451"/>
<keyword evidence="4 12" id="KW-0813">Transport</keyword>
<dbReference type="GO" id="GO:0005886">
    <property type="term" value="C:plasma membrane"/>
    <property type="evidence" value="ECO:0007669"/>
    <property type="project" value="UniProtKB-SubCell"/>
</dbReference>
<dbReference type="PRINTS" id="PR01651">
    <property type="entry name" value="SECGEXPORT"/>
</dbReference>
<dbReference type="eggNOG" id="COG1314">
    <property type="taxonomic scope" value="Bacteria"/>
</dbReference>
<dbReference type="PANTHER" id="PTHR34182:SF1">
    <property type="entry name" value="PROTEIN-EXPORT MEMBRANE PROTEIN SECG"/>
    <property type="match status" value="1"/>
</dbReference>
<evidence type="ECO:0000256" key="5">
    <source>
        <dbReference type="ARBA" id="ARBA00022475"/>
    </source>
</evidence>
<dbReference type="Proteomes" id="UP000002033">
    <property type="component" value="Chromosome"/>
</dbReference>
<dbReference type="GO" id="GO:0065002">
    <property type="term" value="P:intracellular protein transmembrane transport"/>
    <property type="evidence" value="ECO:0007669"/>
    <property type="project" value="TreeGrafter"/>
</dbReference>
<keyword evidence="9 12" id="KW-0811">Translocation</keyword>
<reference evidence="15" key="1">
    <citation type="journal article" date="2011" name="J. Bacteriol.">
        <title>Genome sequences of eight morphologically diverse alphaproteobacteria.</title>
        <authorList>
            <consortium name="US DOE Joint Genome Institute"/>
            <person name="Brown P.J."/>
            <person name="Kysela D.T."/>
            <person name="Buechlein A."/>
            <person name="Hemmerich C."/>
            <person name="Brun Y.V."/>
        </authorList>
    </citation>
    <scope>NUCLEOTIDE SEQUENCE [LARGE SCALE GENOMIC DNA]</scope>
    <source>
        <strain evidence="15">ATCC 51888 / DSM 1869 / NCIB 11706 / TK 0415</strain>
    </source>
</reference>
<comment type="subcellular location">
    <subcellularLocation>
        <location evidence="1 12">Cell membrane</location>
        <topology evidence="1 12">Multi-pass membrane protein</topology>
    </subcellularLocation>
</comment>
<proteinExistence type="inferred from homology"/>
<name>D8JXQ4_HYPDA</name>
<accession>D8JXQ4</accession>
<dbReference type="PANTHER" id="PTHR34182">
    <property type="entry name" value="PROTEIN-EXPORT MEMBRANE PROTEIN SECG"/>
    <property type="match status" value="1"/>
</dbReference>
<dbReference type="KEGG" id="hdn:Hden_1451"/>
<sequence length="125" mass="12140">MATVLLVIHLMISTALVGVVLLQKSEGGALGIGGSAGGGGGFLTGRGTANLLTRTTAALAAAFFVTSISLTLLARHSVNAGSVFDSTHPAGAPVTGPATPGESAPGRGGILDKLQPSGPAVPQNQ</sequence>
<keyword evidence="5 12" id="KW-1003">Cell membrane</keyword>
<comment type="caution">
    <text evidence="12">Lacks conserved residue(s) required for the propagation of feature annotation.</text>
</comment>
<evidence type="ECO:0000256" key="6">
    <source>
        <dbReference type="ARBA" id="ARBA00022692"/>
    </source>
</evidence>
<evidence type="ECO:0000313" key="15">
    <source>
        <dbReference type="Proteomes" id="UP000002033"/>
    </source>
</evidence>
<keyword evidence="6 12" id="KW-0812">Transmembrane</keyword>
<evidence type="ECO:0000256" key="9">
    <source>
        <dbReference type="ARBA" id="ARBA00023010"/>
    </source>
</evidence>
<evidence type="ECO:0000256" key="7">
    <source>
        <dbReference type="ARBA" id="ARBA00022927"/>
    </source>
</evidence>
<dbReference type="GO" id="GO:0009306">
    <property type="term" value="P:protein secretion"/>
    <property type="evidence" value="ECO:0007669"/>
    <property type="project" value="UniProtKB-UniRule"/>
</dbReference>
<evidence type="ECO:0000256" key="10">
    <source>
        <dbReference type="ARBA" id="ARBA00023136"/>
    </source>
</evidence>
<dbReference type="EMBL" id="CP002083">
    <property type="protein sequence ID" value="ADJ23263.1"/>
    <property type="molecule type" value="Genomic_DNA"/>
</dbReference>
<comment type="similarity">
    <text evidence="2 12">Belongs to the SecG family.</text>
</comment>
<dbReference type="GO" id="GO:0043952">
    <property type="term" value="P:protein transport by the Sec complex"/>
    <property type="evidence" value="ECO:0007669"/>
    <property type="project" value="TreeGrafter"/>
</dbReference>
<evidence type="ECO:0000256" key="1">
    <source>
        <dbReference type="ARBA" id="ARBA00004651"/>
    </source>
</evidence>
<organism evidence="14 15">
    <name type="scientific">Hyphomicrobium denitrificans (strain ATCC 51888 / DSM 1869 / NCIMB 11706 / TK 0415)</name>
    <dbReference type="NCBI Taxonomy" id="582899"/>
    <lineage>
        <taxon>Bacteria</taxon>
        <taxon>Pseudomonadati</taxon>
        <taxon>Pseudomonadota</taxon>
        <taxon>Alphaproteobacteria</taxon>
        <taxon>Hyphomicrobiales</taxon>
        <taxon>Hyphomicrobiaceae</taxon>
        <taxon>Hyphomicrobium</taxon>
    </lineage>
</organism>
<feature type="transmembrane region" description="Helical" evidence="12">
    <location>
        <begin position="51"/>
        <end position="74"/>
    </location>
</feature>
<dbReference type="NCBIfam" id="TIGR00810">
    <property type="entry name" value="secG"/>
    <property type="match status" value="1"/>
</dbReference>
<evidence type="ECO:0000256" key="2">
    <source>
        <dbReference type="ARBA" id="ARBA00008445"/>
    </source>
</evidence>
<gene>
    <name evidence="14" type="ordered locus">Hden_1451</name>
</gene>
<evidence type="ECO:0000256" key="4">
    <source>
        <dbReference type="ARBA" id="ARBA00022448"/>
    </source>
</evidence>
<feature type="compositionally biased region" description="Low complexity" evidence="13">
    <location>
        <begin position="87"/>
        <end position="101"/>
    </location>
</feature>
<evidence type="ECO:0000256" key="11">
    <source>
        <dbReference type="ARBA" id="ARBA00025182"/>
    </source>
</evidence>
<comment type="function">
    <text evidence="11 12">Involved in protein export. Participates in an early event of protein translocation.</text>
</comment>
<dbReference type="GO" id="GO:0015450">
    <property type="term" value="F:protein-transporting ATPase activity"/>
    <property type="evidence" value="ECO:0007669"/>
    <property type="project" value="UniProtKB-UniRule"/>
</dbReference>
<dbReference type="InterPro" id="IPR004692">
    <property type="entry name" value="SecG"/>
</dbReference>
<evidence type="ECO:0000256" key="12">
    <source>
        <dbReference type="RuleBase" id="RU365087"/>
    </source>
</evidence>
<evidence type="ECO:0000313" key="14">
    <source>
        <dbReference type="EMBL" id="ADJ23263.1"/>
    </source>
</evidence>
<keyword evidence="7 12" id="KW-0653">Protein transport</keyword>
<feature type="region of interest" description="Disordered" evidence="13">
    <location>
        <begin position="85"/>
        <end position="125"/>
    </location>
</feature>
<evidence type="ECO:0000256" key="3">
    <source>
        <dbReference type="ARBA" id="ARBA00017876"/>
    </source>
</evidence>
<dbReference type="HOGENOM" id="CLU_094156_5_2_5"/>
<evidence type="ECO:0000256" key="13">
    <source>
        <dbReference type="SAM" id="MobiDB-lite"/>
    </source>
</evidence>
<evidence type="ECO:0000256" key="8">
    <source>
        <dbReference type="ARBA" id="ARBA00022989"/>
    </source>
</evidence>
<dbReference type="AlphaFoldDB" id="D8JXQ4"/>